<sequence length="386" mass="44809">MLLKDNKAFFKVCFDSMQIGIIVFNLKKEIVLANTPLLAIFNYTSEEIYKNNIHVLFKSISLINEFIEGKNSNKFKSLIETFGITKEGFEIPIEMSFGKMEFEGQIYYKALISNITARKEIELKKDILNYQLEEEVRLRTIELEEVIKKLKESLNKEKDLNNLKTQFITLASHEFKTPLSAIITSSELIIKYADLNRIDKRDEHFLKVKSKIIFLNNMIDNLLTLEIIETGNITPLYTRFKFSDLVKDIINNTSPFLKKKQQIIFSNNISDYIHQDSKIIKIILKNLLFNAIKYSKKDIHIKISADAENIYFNIEDKGIGIPKNEQNFIFQRFFRAKNAVFYPGTGIGLNIVKGYLERLNGNISFESTENKGTNFYVTLPKLAIEE</sequence>
<dbReference type="EMBL" id="SNQI01000001">
    <property type="protein sequence ID" value="TEW76730.1"/>
    <property type="molecule type" value="Genomic_DNA"/>
</dbReference>
<dbReference type="PANTHER" id="PTHR43711">
    <property type="entry name" value="TWO-COMPONENT HISTIDINE KINASE"/>
    <property type="match status" value="1"/>
</dbReference>
<dbReference type="GO" id="GO:0000155">
    <property type="term" value="F:phosphorelay sensor kinase activity"/>
    <property type="evidence" value="ECO:0007669"/>
    <property type="project" value="InterPro"/>
</dbReference>
<dbReference type="Gene3D" id="3.30.565.10">
    <property type="entry name" value="Histidine kinase-like ATPase, C-terminal domain"/>
    <property type="match status" value="1"/>
</dbReference>
<dbReference type="PRINTS" id="PR00344">
    <property type="entry name" value="BCTRLSENSOR"/>
</dbReference>
<gene>
    <name evidence="8" type="ORF">E2488_02450</name>
</gene>
<dbReference type="Proteomes" id="UP000298517">
    <property type="component" value="Unassembled WGS sequence"/>
</dbReference>
<dbReference type="Gene3D" id="1.10.287.130">
    <property type="match status" value="1"/>
</dbReference>
<dbReference type="NCBIfam" id="TIGR00229">
    <property type="entry name" value="sensory_box"/>
    <property type="match status" value="1"/>
</dbReference>
<dbReference type="SMART" id="SM00387">
    <property type="entry name" value="HATPase_c"/>
    <property type="match status" value="1"/>
</dbReference>
<dbReference type="SUPFAM" id="SSF55874">
    <property type="entry name" value="ATPase domain of HSP90 chaperone/DNA topoisomerase II/histidine kinase"/>
    <property type="match status" value="1"/>
</dbReference>
<dbReference type="InterPro" id="IPR000014">
    <property type="entry name" value="PAS"/>
</dbReference>
<dbReference type="CDD" id="cd00082">
    <property type="entry name" value="HisKA"/>
    <property type="match status" value="1"/>
</dbReference>
<dbReference type="InterPro" id="IPR050736">
    <property type="entry name" value="Sensor_HK_Regulatory"/>
</dbReference>
<evidence type="ECO:0000256" key="3">
    <source>
        <dbReference type="ARBA" id="ARBA00022553"/>
    </source>
</evidence>
<organism evidence="8 9">
    <name type="scientific">Gramella jeungdoensis</name>
    <dbReference type="NCBI Taxonomy" id="708091"/>
    <lineage>
        <taxon>Bacteria</taxon>
        <taxon>Pseudomonadati</taxon>
        <taxon>Bacteroidota</taxon>
        <taxon>Flavobacteriia</taxon>
        <taxon>Flavobacteriales</taxon>
        <taxon>Flavobacteriaceae</taxon>
        <taxon>Christiangramia</taxon>
    </lineage>
</organism>
<evidence type="ECO:0000256" key="2">
    <source>
        <dbReference type="ARBA" id="ARBA00012438"/>
    </source>
</evidence>
<dbReference type="Pfam" id="PF00512">
    <property type="entry name" value="HisKA"/>
    <property type="match status" value="1"/>
</dbReference>
<keyword evidence="9" id="KW-1185">Reference proteome</keyword>
<name>A0A4Y8AW42_9FLAO</name>
<dbReference type="InterPro" id="IPR035965">
    <property type="entry name" value="PAS-like_dom_sf"/>
</dbReference>
<dbReference type="InterPro" id="IPR036097">
    <property type="entry name" value="HisK_dim/P_sf"/>
</dbReference>
<keyword evidence="3" id="KW-0597">Phosphoprotein</keyword>
<dbReference type="InterPro" id="IPR004358">
    <property type="entry name" value="Sig_transdc_His_kin-like_C"/>
</dbReference>
<dbReference type="SMART" id="SM00388">
    <property type="entry name" value="HisKA"/>
    <property type="match status" value="1"/>
</dbReference>
<dbReference type="Pfam" id="PF13426">
    <property type="entry name" value="PAS_9"/>
    <property type="match status" value="1"/>
</dbReference>
<keyword evidence="5 8" id="KW-0418">Kinase</keyword>
<evidence type="ECO:0000256" key="5">
    <source>
        <dbReference type="ARBA" id="ARBA00022777"/>
    </source>
</evidence>
<reference evidence="8 9" key="1">
    <citation type="journal article" date="2011" name="J. Microbiol.">
        <title>Gramella jeungdoensis sp. nov., isolated from a solar saltern in Korea.</title>
        <authorList>
            <person name="Joung Y."/>
            <person name="Kim H."/>
            <person name="Jang T."/>
            <person name="Ahn T.S."/>
            <person name="Joh K."/>
        </authorList>
    </citation>
    <scope>NUCLEOTIDE SEQUENCE [LARGE SCALE GENOMIC DNA]</scope>
    <source>
        <strain evidence="8 9">KCTC 23123</strain>
    </source>
</reference>
<dbReference type="InterPro" id="IPR003594">
    <property type="entry name" value="HATPase_dom"/>
</dbReference>
<evidence type="ECO:0000256" key="6">
    <source>
        <dbReference type="ARBA" id="ARBA00023012"/>
    </source>
</evidence>
<evidence type="ECO:0000259" key="7">
    <source>
        <dbReference type="PROSITE" id="PS50109"/>
    </source>
</evidence>
<evidence type="ECO:0000256" key="1">
    <source>
        <dbReference type="ARBA" id="ARBA00000085"/>
    </source>
</evidence>
<comment type="catalytic activity">
    <reaction evidence="1">
        <text>ATP + protein L-histidine = ADP + protein N-phospho-L-histidine.</text>
        <dbReference type="EC" id="2.7.13.3"/>
    </reaction>
</comment>
<dbReference type="AlphaFoldDB" id="A0A4Y8AW42"/>
<accession>A0A4Y8AW42</accession>
<evidence type="ECO:0000256" key="4">
    <source>
        <dbReference type="ARBA" id="ARBA00022679"/>
    </source>
</evidence>
<evidence type="ECO:0000313" key="9">
    <source>
        <dbReference type="Proteomes" id="UP000298517"/>
    </source>
</evidence>
<dbReference type="RefSeq" id="WP_134246740.1">
    <property type="nucleotide sequence ID" value="NZ_SNQI01000001.1"/>
</dbReference>
<dbReference type="Gene3D" id="3.30.450.20">
    <property type="entry name" value="PAS domain"/>
    <property type="match status" value="1"/>
</dbReference>
<dbReference type="PROSITE" id="PS50109">
    <property type="entry name" value="HIS_KIN"/>
    <property type="match status" value="1"/>
</dbReference>
<dbReference type="InterPro" id="IPR036890">
    <property type="entry name" value="HATPase_C_sf"/>
</dbReference>
<dbReference type="EC" id="2.7.13.3" evidence="2"/>
<dbReference type="Pfam" id="PF02518">
    <property type="entry name" value="HATPase_c"/>
    <property type="match status" value="1"/>
</dbReference>
<keyword evidence="4" id="KW-0808">Transferase</keyword>
<dbReference type="PANTHER" id="PTHR43711:SF26">
    <property type="entry name" value="SENSOR HISTIDINE KINASE RCSC"/>
    <property type="match status" value="1"/>
</dbReference>
<proteinExistence type="predicted"/>
<dbReference type="InterPro" id="IPR003661">
    <property type="entry name" value="HisK_dim/P_dom"/>
</dbReference>
<feature type="domain" description="Histidine kinase" evidence="7">
    <location>
        <begin position="170"/>
        <end position="383"/>
    </location>
</feature>
<comment type="caution">
    <text evidence="8">The sequence shown here is derived from an EMBL/GenBank/DDBJ whole genome shotgun (WGS) entry which is preliminary data.</text>
</comment>
<dbReference type="InterPro" id="IPR005467">
    <property type="entry name" value="His_kinase_dom"/>
</dbReference>
<protein>
    <recommendedName>
        <fullName evidence="2">histidine kinase</fullName>
        <ecNumber evidence="2">2.7.13.3</ecNumber>
    </recommendedName>
</protein>
<dbReference type="SUPFAM" id="SSF47384">
    <property type="entry name" value="Homodimeric domain of signal transducing histidine kinase"/>
    <property type="match status" value="1"/>
</dbReference>
<evidence type="ECO:0000313" key="8">
    <source>
        <dbReference type="EMBL" id="TEW76730.1"/>
    </source>
</evidence>
<dbReference type="SUPFAM" id="SSF55785">
    <property type="entry name" value="PYP-like sensor domain (PAS domain)"/>
    <property type="match status" value="1"/>
</dbReference>
<keyword evidence="6" id="KW-0902">Two-component regulatory system</keyword>